<accession>A0A9D0ZEQ0</accession>
<organism evidence="1 2">
    <name type="scientific">Candidatus Scatomorpha intestinavium</name>
    <dbReference type="NCBI Taxonomy" id="2840922"/>
    <lineage>
        <taxon>Bacteria</taxon>
        <taxon>Bacillati</taxon>
        <taxon>Bacillota</taxon>
        <taxon>Clostridia</taxon>
        <taxon>Eubacteriales</taxon>
        <taxon>Candidatus Scatomorpha</taxon>
    </lineage>
</organism>
<dbReference type="InterPro" id="IPR024523">
    <property type="entry name" value="DUF3793"/>
</dbReference>
<dbReference type="Pfam" id="PF12672">
    <property type="entry name" value="DUF3793"/>
    <property type="match status" value="1"/>
</dbReference>
<dbReference type="EMBL" id="DVGA01000085">
    <property type="protein sequence ID" value="HIQ79203.1"/>
    <property type="molecule type" value="Genomic_DNA"/>
</dbReference>
<gene>
    <name evidence="1" type="ORF">IAB77_08085</name>
</gene>
<reference evidence="1" key="2">
    <citation type="journal article" date="2021" name="PeerJ">
        <title>Extensive microbial diversity within the chicken gut microbiome revealed by metagenomics and culture.</title>
        <authorList>
            <person name="Gilroy R."/>
            <person name="Ravi A."/>
            <person name="Getino M."/>
            <person name="Pursley I."/>
            <person name="Horton D.L."/>
            <person name="Alikhan N.F."/>
            <person name="Baker D."/>
            <person name="Gharbi K."/>
            <person name="Hall N."/>
            <person name="Watson M."/>
            <person name="Adriaenssens E.M."/>
            <person name="Foster-Nyarko E."/>
            <person name="Jarju S."/>
            <person name="Secka A."/>
            <person name="Antonio M."/>
            <person name="Oren A."/>
            <person name="Chaudhuri R.R."/>
            <person name="La Ragione R."/>
            <person name="Hildebrand F."/>
            <person name="Pallen M.J."/>
        </authorList>
    </citation>
    <scope>NUCLEOTIDE SEQUENCE</scope>
    <source>
        <strain evidence="1">ChiBcolR7-354</strain>
    </source>
</reference>
<evidence type="ECO:0000313" key="2">
    <source>
        <dbReference type="Proteomes" id="UP000824262"/>
    </source>
</evidence>
<protein>
    <submittedName>
        <fullName evidence="1">DUF3793 family protein</fullName>
    </submittedName>
</protein>
<proteinExistence type="predicted"/>
<dbReference type="Proteomes" id="UP000824262">
    <property type="component" value="Unassembled WGS sequence"/>
</dbReference>
<reference evidence="1" key="1">
    <citation type="submission" date="2020-10" db="EMBL/GenBank/DDBJ databases">
        <authorList>
            <person name="Gilroy R."/>
        </authorList>
    </citation>
    <scope>NUCLEOTIDE SEQUENCE</scope>
    <source>
        <strain evidence="1">ChiBcolR7-354</strain>
    </source>
</reference>
<evidence type="ECO:0000313" key="1">
    <source>
        <dbReference type="EMBL" id="HIQ79203.1"/>
    </source>
</evidence>
<name>A0A9D0ZEQ0_9FIRM</name>
<dbReference type="AlphaFoldDB" id="A0A9D0ZEQ0"/>
<sequence length="183" mass="20500">MLEQYLVEQCAPTLASLKLGSMFALTVPEGAELEREVEELNRGFERKGLLITVLRRRGERATVYLCRVSQLSRELGKPDVAAFLNKCGYCDLSLQAVLARLRGRFDETSSIPHEIGVFLGYPLGDVMGFIANRGRNSIRTGYWQVYCDEAGAAEKFARYRKCHEVYSRLFHAGKSIGELAVTA</sequence>
<comment type="caution">
    <text evidence="1">The sequence shown here is derived from an EMBL/GenBank/DDBJ whole genome shotgun (WGS) entry which is preliminary data.</text>
</comment>